<dbReference type="CDD" id="cd17562">
    <property type="entry name" value="REC_CheY4-like"/>
    <property type="match status" value="1"/>
</dbReference>
<dbReference type="PANTHER" id="PTHR44591:SF25">
    <property type="entry name" value="CHEMOTAXIS TWO-COMPONENT RESPONSE REGULATOR"/>
    <property type="match status" value="1"/>
</dbReference>
<dbReference type="SUPFAM" id="SSF52172">
    <property type="entry name" value="CheY-like"/>
    <property type="match status" value="1"/>
</dbReference>
<evidence type="ECO:0000313" key="3">
    <source>
        <dbReference type="Proteomes" id="UP000050356"/>
    </source>
</evidence>
<sequence>MAKSVLVVDDSSSVRQVVGIALKSAGYDVIEACDGKDALGKLTGQKVHLIISDVNIPNMDGITFVKEVKKLASYKFTPIIMLTTESQESKKAEGQAAGAKAWVVKPFQPAQMLAAVSKLILP</sequence>
<dbReference type="Gene3D" id="3.40.50.2300">
    <property type="match status" value="1"/>
</dbReference>
<dbReference type="InterPro" id="IPR001789">
    <property type="entry name" value="Sig_transdc_resp-reg_receiver"/>
</dbReference>
<keyword evidence="1" id="KW-0597">Phosphoprotein</keyword>
<comment type="caution">
    <text evidence="2">The sequence shown here is derived from an EMBL/GenBank/DDBJ whole genome shotgun (WGS) entry which is preliminary data.</text>
</comment>
<dbReference type="PROSITE" id="PS50110">
    <property type="entry name" value="RESPONSE_REGULATORY"/>
    <property type="match status" value="1"/>
</dbReference>
<dbReference type="AlphaFoldDB" id="A0A0P9MGS3"/>
<proteinExistence type="predicted"/>
<protein>
    <submittedName>
        <fullName evidence="2">Chemotaxis protein CheY</fullName>
    </submittedName>
</protein>
<dbReference type="InterPro" id="IPR011006">
    <property type="entry name" value="CheY-like_superfamily"/>
</dbReference>
<name>A0A0P9MGS3_PSESX</name>
<dbReference type="Proteomes" id="UP000050356">
    <property type="component" value="Unassembled WGS sequence"/>
</dbReference>
<evidence type="ECO:0000256" key="1">
    <source>
        <dbReference type="ARBA" id="ARBA00022553"/>
    </source>
</evidence>
<dbReference type="GO" id="GO:0000160">
    <property type="term" value="P:phosphorelay signal transduction system"/>
    <property type="evidence" value="ECO:0007669"/>
    <property type="project" value="InterPro"/>
</dbReference>
<gene>
    <name evidence="2" type="ORF">ALO50_02765</name>
</gene>
<dbReference type="SMART" id="SM00448">
    <property type="entry name" value="REC"/>
    <property type="match status" value="1"/>
</dbReference>
<dbReference type="Pfam" id="PF00072">
    <property type="entry name" value="Response_reg"/>
    <property type="match status" value="1"/>
</dbReference>
<dbReference type="InterPro" id="IPR050595">
    <property type="entry name" value="Bact_response_regulator"/>
</dbReference>
<reference evidence="2 3" key="1">
    <citation type="submission" date="2015-09" db="EMBL/GenBank/DDBJ databases">
        <title>Genome announcement of multiple Pseudomonas syringae strains.</title>
        <authorList>
            <person name="Thakur S."/>
            <person name="Wang P.W."/>
            <person name="Gong Y."/>
            <person name="Weir B.S."/>
            <person name="Guttman D.S."/>
        </authorList>
    </citation>
    <scope>NUCLEOTIDE SEQUENCE [LARGE SCALE GENOMIC DNA]</scope>
    <source>
        <strain evidence="2 3">ICMP17524</strain>
    </source>
</reference>
<dbReference type="PATRIC" id="fig|264451.4.peg.3830"/>
<evidence type="ECO:0000313" key="2">
    <source>
        <dbReference type="EMBL" id="KPW90932.1"/>
    </source>
</evidence>
<dbReference type="RefSeq" id="WP_057459735.1">
    <property type="nucleotide sequence ID" value="NZ_LIIG01000066.1"/>
</dbReference>
<accession>A0A0P9MGS3</accession>
<dbReference type="PANTHER" id="PTHR44591">
    <property type="entry name" value="STRESS RESPONSE REGULATOR PROTEIN 1"/>
    <property type="match status" value="1"/>
</dbReference>
<dbReference type="EMBL" id="LJQA01000565">
    <property type="protein sequence ID" value="KPW90932.1"/>
    <property type="molecule type" value="Genomic_DNA"/>
</dbReference>
<organism evidence="2 3">
    <name type="scientific">Pseudomonas syringae pv. cerasicola</name>
    <dbReference type="NCBI Taxonomy" id="264451"/>
    <lineage>
        <taxon>Bacteria</taxon>
        <taxon>Pseudomonadati</taxon>
        <taxon>Pseudomonadota</taxon>
        <taxon>Gammaproteobacteria</taxon>
        <taxon>Pseudomonadales</taxon>
        <taxon>Pseudomonadaceae</taxon>
        <taxon>Pseudomonas</taxon>
        <taxon>Pseudomonas syringae</taxon>
    </lineage>
</organism>